<dbReference type="EMBL" id="UYSL01022693">
    <property type="protein sequence ID" value="VDL80939.1"/>
    <property type="molecule type" value="Genomic_DNA"/>
</dbReference>
<dbReference type="WBParaSite" id="NBR_0001732401-mRNA-1">
    <property type="protein sequence ID" value="NBR_0001732401-mRNA-1"/>
    <property type="gene ID" value="NBR_0001732401"/>
</dbReference>
<name>A0A0N4YJZ8_NIPBR</name>
<evidence type="ECO:0000313" key="2">
    <source>
        <dbReference type="Proteomes" id="UP000271162"/>
    </source>
</evidence>
<organism evidence="3">
    <name type="scientific">Nippostrongylus brasiliensis</name>
    <name type="common">Rat hookworm</name>
    <dbReference type="NCBI Taxonomy" id="27835"/>
    <lineage>
        <taxon>Eukaryota</taxon>
        <taxon>Metazoa</taxon>
        <taxon>Ecdysozoa</taxon>
        <taxon>Nematoda</taxon>
        <taxon>Chromadorea</taxon>
        <taxon>Rhabditida</taxon>
        <taxon>Rhabditina</taxon>
        <taxon>Rhabditomorpha</taxon>
        <taxon>Strongyloidea</taxon>
        <taxon>Heligmosomidae</taxon>
        <taxon>Nippostrongylus</taxon>
    </lineage>
</organism>
<protein>
    <submittedName>
        <fullName evidence="3">DUF362 domain-containing protein</fullName>
    </submittedName>
</protein>
<reference evidence="3" key="1">
    <citation type="submission" date="2017-02" db="UniProtKB">
        <authorList>
            <consortium name="WormBaseParasite"/>
        </authorList>
    </citation>
    <scope>IDENTIFICATION</scope>
</reference>
<sequence>MYKKKVTKEDMVSTAVIAIPLWKSAEAVREKRARVLSVHTRNDAAGPYVDKETTDKRGTKIDDVIRAVSEFFGCQPAQFCMKKMAGLPIRDTMVLTNNGDKTVK</sequence>
<accession>A0A0N4YJZ8</accession>
<evidence type="ECO:0000313" key="3">
    <source>
        <dbReference type="WBParaSite" id="NBR_0001732401-mRNA-1"/>
    </source>
</evidence>
<dbReference type="AlphaFoldDB" id="A0A0N4YJZ8"/>
<dbReference type="Proteomes" id="UP000271162">
    <property type="component" value="Unassembled WGS sequence"/>
</dbReference>
<evidence type="ECO:0000313" key="1">
    <source>
        <dbReference type="EMBL" id="VDL80939.1"/>
    </source>
</evidence>
<proteinExistence type="predicted"/>
<gene>
    <name evidence="1" type="ORF">NBR_LOCUS17325</name>
</gene>
<reference evidence="1 2" key="2">
    <citation type="submission" date="2018-11" db="EMBL/GenBank/DDBJ databases">
        <authorList>
            <consortium name="Pathogen Informatics"/>
        </authorList>
    </citation>
    <scope>NUCLEOTIDE SEQUENCE [LARGE SCALE GENOMIC DNA]</scope>
</reference>
<keyword evidence="2" id="KW-1185">Reference proteome</keyword>